<dbReference type="EMBL" id="CP092884">
    <property type="protein sequence ID" value="UYV83087.1"/>
    <property type="molecule type" value="Genomic_DNA"/>
</dbReference>
<protein>
    <recommendedName>
        <fullName evidence="3">Transposase</fullName>
    </recommendedName>
</protein>
<organism evidence="1 2">
    <name type="scientific">Cordylochernes scorpioides</name>
    <dbReference type="NCBI Taxonomy" id="51811"/>
    <lineage>
        <taxon>Eukaryota</taxon>
        <taxon>Metazoa</taxon>
        <taxon>Ecdysozoa</taxon>
        <taxon>Arthropoda</taxon>
        <taxon>Chelicerata</taxon>
        <taxon>Arachnida</taxon>
        <taxon>Pseudoscorpiones</taxon>
        <taxon>Cheliferoidea</taxon>
        <taxon>Chernetidae</taxon>
        <taxon>Cordylochernes</taxon>
    </lineage>
</organism>
<accession>A0ABY6LSG3</accession>
<proteinExistence type="predicted"/>
<evidence type="ECO:0008006" key="3">
    <source>
        <dbReference type="Google" id="ProtNLM"/>
    </source>
</evidence>
<keyword evidence="2" id="KW-1185">Reference proteome</keyword>
<name>A0ABY6LSG3_9ARAC</name>
<dbReference type="Proteomes" id="UP001235939">
    <property type="component" value="Chromosome 22"/>
</dbReference>
<evidence type="ECO:0000313" key="2">
    <source>
        <dbReference type="Proteomes" id="UP001235939"/>
    </source>
</evidence>
<reference evidence="1 2" key="1">
    <citation type="submission" date="2022-03" db="EMBL/GenBank/DDBJ databases">
        <title>A chromosomal length assembly of Cordylochernes scorpioides.</title>
        <authorList>
            <person name="Zeh D."/>
            <person name="Zeh J."/>
        </authorList>
    </citation>
    <scope>NUCLEOTIDE SEQUENCE [LARGE SCALE GENOMIC DNA]</scope>
    <source>
        <strain evidence="1">IN4F17</strain>
        <tissue evidence="1">Whole Body</tissue>
    </source>
</reference>
<gene>
    <name evidence="1" type="ORF">LAZ67_22002158</name>
</gene>
<sequence>MNCEEGSLSGHGICPIVMCSSESSEEIAQDFTMENSVTNCADWGRVVFSDESRFLLCPYDYIKRVWRCPGQRVDPGLTVEHHTGPQLGVMVWGAISFDSRTPLVVIPDTLTAQRYVDDILRPVLLPFLSHHPGLTFQ</sequence>
<dbReference type="Gene3D" id="3.30.420.10">
    <property type="entry name" value="Ribonuclease H-like superfamily/Ribonuclease H"/>
    <property type="match status" value="1"/>
</dbReference>
<evidence type="ECO:0000313" key="1">
    <source>
        <dbReference type="EMBL" id="UYV83087.1"/>
    </source>
</evidence>
<dbReference type="InterPro" id="IPR036397">
    <property type="entry name" value="RNaseH_sf"/>
</dbReference>